<dbReference type="Pfam" id="PF01909">
    <property type="entry name" value="NTP_transf_2"/>
    <property type="match status" value="1"/>
</dbReference>
<accession>A0A4S1CNB5</accession>
<dbReference type="SUPFAM" id="SSF81301">
    <property type="entry name" value="Nucleotidyltransferase"/>
    <property type="match status" value="1"/>
</dbReference>
<protein>
    <recommendedName>
        <fullName evidence="1">Polymerase nucleotidyl transferase domain-containing protein</fullName>
    </recommendedName>
</protein>
<reference evidence="2 3" key="1">
    <citation type="submission" date="2019-04" db="EMBL/GenBank/DDBJ databases">
        <title>Geobacter oryzae sp. nov., ferric-reducing bacteria isolated from paddy soil.</title>
        <authorList>
            <person name="Xu Z."/>
            <person name="Masuda Y."/>
            <person name="Itoh H."/>
            <person name="Senoo K."/>
        </authorList>
    </citation>
    <scope>NUCLEOTIDE SEQUENCE [LARGE SCALE GENOMIC DNA]</scope>
    <source>
        <strain evidence="2 3">Red111</strain>
    </source>
</reference>
<organism evidence="2 3">
    <name type="scientific">Geomonas terrae</name>
    <dbReference type="NCBI Taxonomy" id="2562681"/>
    <lineage>
        <taxon>Bacteria</taxon>
        <taxon>Pseudomonadati</taxon>
        <taxon>Thermodesulfobacteriota</taxon>
        <taxon>Desulfuromonadia</taxon>
        <taxon>Geobacterales</taxon>
        <taxon>Geobacteraceae</taxon>
        <taxon>Geomonas</taxon>
    </lineage>
</organism>
<dbReference type="Gene3D" id="3.30.460.10">
    <property type="entry name" value="Beta Polymerase, domain 2"/>
    <property type="match status" value="1"/>
</dbReference>
<dbReference type="EMBL" id="SRSC01000001">
    <property type="protein sequence ID" value="TGU74810.1"/>
    <property type="molecule type" value="Genomic_DNA"/>
</dbReference>
<evidence type="ECO:0000313" key="2">
    <source>
        <dbReference type="EMBL" id="TGU74810.1"/>
    </source>
</evidence>
<gene>
    <name evidence="2" type="ORF">E4633_04945</name>
</gene>
<dbReference type="GO" id="GO:0016779">
    <property type="term" value="F:nucleotidyltransferase activity"/>
    <property type="evidence" value="ECO:0007669"/>
    <property type="project" value="InterPro"/>
</dbReference>
<dbReference type="InterPro" id="IPR002934">
    <property type="entry name" value="Polymerase_NTP_transf_dom"/>
</dbReference>
<comment type="caution">
    <text evidence="2">The sequence shown here is derived from an EMBL/GenBank/DDBJ whole genome shotgun (WGS) entry which is preliminary data.</text>
</comment>
<name>A0A4S1CNB5_9BACT</name>
<evidence type="ECO:0000259" key="1">
    <source>
        <dbReference type="Pfam" id="PF01909"/>
    </source>
</evidence>
<dbReference type="CDD" id="cd05403">
    <property type="entry name" value="NT_KNTase_like"/>
    <property type="match status" value="1"/>
</dbReference>
<feature type="domain" description="Polymerase nucleotidyl transferase" evidence="1">
    <location>
        <begin position="65"/>
        <end position="102"/>
    </location>
</feature>
<dbReference type="AlphaFoldDB" id="A0A4S1CNB5"/>
<evidence type="ECO:0000313" key="3">
    <source>
        <dbReference type="Proteomes" id="UP000306416"/>
    </source>
</evidence>
<dbReference type="InterPro" id="IPR043519">
    <property type="entry name" value="NT_sf"/>
</dbReference>
<sequence>MLPAASLIQRLKIYADRSSLPRFNKQLEDLNMQELKPLEALERLLGADWAHLRRARENTARKKAELLKKVAPLAPVDTSIVAFGSVARDEVTKGSDIDWTLLIDGLANSEHFDVSHDIASALEDLGLNPPGGEQIFGGISISHDIIHKIGGGNDTNKNTTQRILLLLESVPIGPSDAYDRVVKQVLKRYVTEDWGWMHKQVTVPRFLLNDIVRYWRTMAVDFAYKRKERRGNGWGVRTIKLRISRKLTFASGLIACFSCDMDESLKEAISGGSELDLTHPAVDFLVKQVSLSPLDRMANLLAKYEPLHQAANELFTSYDGFIGILDDENSRDRLKSVIPAEADQDLVYQQARELGHSFQNALDKIFLEENGTKLYPLMKKYGVF</sequence>
<dbReference type="Proteomes" id="UP000306416">
    <property type="component" value="Unassembled WGS sequence"/>
</dbReference>
<proteinExistence type="predicted"/>
<keyword evidence="3" id="KW-1185">Reference proteome</keyword>